<comment type="caution">
    <text evidence="2">The sequence shown here is derived from an EMBL/GenBank/DDBJ whole genome shotgun (WGS) entry which is preliminary data.</text>
</comment>
<evidence type="ECO:0000256" key="1">
    <source>
        <dbReference type="SAM" id="MobiDB-lite"/>
    </source>
</evidence>
<dbReference type="EMBL" id="PZQS01000002">
    <property type="protein sequence ID" value="PVD36597.1"/>
    <property type="molecule type" value="Genomic_DNA"/>
</dbReference>
<protein>
    <submittedName>
        <fullName evidence="2">Uncharacterized protein</fullName>
    </submittedName>
</protein>
<feature type="region of interest" description="Disordered" evidence="1">
    <location>
        <begin position="181"/>
        <end position="243"/>
    </location>
</feature>
<feature type="compositionally biased region" description="Basic and acidic residues" evidence="1">
    <location>
        <begin position="228"/>
        <end position="240"/>
    </location>
</feature>
<dbReference type="AlphaFoldDB" id="A0A2T7PT86"/>
<reference evidence="2 3" key="1">
    <citation type="submission" date="2018-04" db="EMBL/GenBank/DDBJ databases">
        <title>The genome of golden apple snail Pomacea canaliculata provides insight into stress tolerance and invasive adaptation.</title>
        <authorList>
            <person name="Liu C."/>
            <person name="Liu B."/>
            <person name="Ren Y."/>
            <person name="Zhang Y."/>
            <person name="Wang H."/>
            <person name="Li S."/>
            <person name="Jiang F."/>
            <person name="Yin L."/>
            <person name="Zhang G."/>
            <person name="Qian W."/>
            <person name="Fan W."/>
        </authorList>
    </citation>
    <scope>NUCLEOTIDE SEQUENCE [LARGE SCALE GENOMIC DNA]</scope>
    <source>
        <strain evidence="2">SZHN2017</strain>
        <tissue evidence="2">Muscle</tissue>
    </source>
</reference>
<dbReference type="Proteomes" id="UP000245119">
    <property type="component" value="Linkage Group LG2"/>
</dbReference>
<feature type="compositionally biased region" description="Low complexity" evidence="1">
    <location>
        <begin position="181"/>
        <end position="227"/>
    </location>
</feature>
<proteinExistence type="predicted"/>
<keyword evidence="3" id="KW-1185">Reference proteome</keyword>
<dbReference type="OrthoDB" id="6213922at2759"/>
<gene>
    <name evidence="2" type="ORF">C0Q70_03582</name>
</gene>
<sequence length="361" mass="39034">MLRHLVSDLAPDLTIRVSLVLPNVTRQDIMQALCGDNDLKTSLGQCLGSRPLPADLADLCLCSDDLSHYATPWDVTPDVLEKMSRWWHKLVVSSKRDPLMDFDLYDNLLARFCGPATTVTVPCVTKPRMSLKTLPEAVSTAGEIFAQITLHHHQVELLQDMARHLDSLHALYKLNAADAIADSGPGSSPTTTSSSDETSNVTSASSNSESETPSTVVTTVTTTAARNTSKETESPADSREACSQQRHASHMFTATPVFCPTWYAVHPVTCDGGAFNHGDSDVVLYVPSDAVGRHVTAAVHAGSCAKPGAGAAPDGPRHWQRLHRLVRWWSCGSAHTSGSCSQCGSDCRTTFHLVTTRRRCT</sequence>
<name>A0A2T7PT86_POMCA</name>
<evidence type="ECO:0000313" key="3">
    <source>
        <dbReference type="Proteomes" id="UP000245119"/>
    </source>
</evidence>
<accession>A0A2T7PT86</accession>
<evidence type="ECO:0000313" key="2">
    <source>
        <dbReference type="EMBL" id="PVD36597.1"/>
    </source>
</evidence>
<organism evidence="2 3">
    <name type="scientific">Pomacea canaliculata</name>
    <name type="common">Golden apple snail</name>
    <dbReference type="NCBI Taxonomy" id="400727"/>
    <lineage>
        <taxon>Eukaryota</taxon>
        <taxon>Metazoa</taxon>
        <taxon>Spiralia</taxon>
        <taxon>Lophotrochozoa</taxon>
        <taxon>Mollusca</taxon>
        <taxon>Gastropoda</taxon>
        <taxon>Caenogastropoda</taxon>
        <taxon>Architaenioglossa</taxon>
        <taxon>Ampullarioidea</taxon>
        <taxon>Ampullariidae</taxon>
        <taxon>Pomacea</taxon>
    </lineage>
</organism>